<evidence type="ECO:0000313" key="1">
    <source>
        <dbReference type="EMBL" id="GCF93408.1"/>
    </source>
</evidence>
<dbReference type="AlphaFoldDB" id="A0A4P5PBT7"/>
<sequence>MKNRAKEFVTEAAERIYDLLKDNHYEVTIHSKDKRLKVRQVRPTRHTIKWKAKNH</sequence>
<gene>
    <name evidence="1" type="ORF">NRIC_12990</name>
</gene>
<reference evidence="2" key="1">
    <citation type="submission" date="2019-02" db="EMBL/GenBank/DDBJ databases">
        <title>Draft genome sequence of Enterococcus sp. Gos25-1.</title>
        <authorList>
            <person name="Tanaka N."/>
            <person name="Shiwa Y."/>
            <person name="Fujita N."/>
        </authorList>
    </citation>
    <scope>NUCLEOTIDE SEQUENCE [LARGE SCALE GENOMIC DNA]</scope>
    <source>
        <strain evidence="2">Gos25-1</strain>
    </source>
</reference>
<comment type="caution">
    <text evidence="1">The sequence shown here is derived from an EMBL/GenBank/DDBJ whole genome shotgun (WGS) entry which is preliminary data.</text>
</comment>
<name>A0A4P5PBT7_9ENTE</name>
<keyword evidence="2" id="KW-1185">Reference proteome</keyword>
<protein>
    <submittedName>
        <fullName evidence="1">Uncharacterized protein</fullName>
    </submittedName>
</protein>
<proteinExistence type="predicted"/>
<evidence type="ECO:0000313" key="2">
    <source>
        <dbReference type="Proteomes" id="UP000290567"/>
    </source>
</evidence>
<organism evidence="1 2">
    <name type="scientific">Enterococcus florum</name>
    <dbReference type="NCBI Taxonomy" id="2480627"/>
    <lineage>
        <taxon>Bacteria</taxon>
        <taxon>Bacillati</taxon>
        <taxon>Bacillota</taxon>
        <taxon>Bacilli</taxon>
        <taxon>Lactobacillales</taxon>
        <taxon>Enterococcaceae</taxon>
        <taxon>Enterococcus</taxon>
    </lineage>
</organism>
<dbReference type="Proteomes" id="UP000290567">
    <property type="component" value="Unassembled WGS sequence"/>
</dbReference>
<dbReference type="EMBL" id="BJCC01000010">
    <property type="protein sequence ID" value="GCF93408.1"/>
    <property type="molecule type" value="Genomic_DNA"/>
</dbReference>
<dbReference type="RefSeq" id="WP_175580015.1">
    <property type="nucleotide sequence ID" value="NZ_BJCC01000010.1"/>
</dbReference>
<accession>A0A4P5PBT7</accession>